<organism evidence="13 14">
    <name type="scientific">Mya arenaria</name>
    <name type="common">Soft-shell clam</name>
    <dbReference type="NCBI Taxonomy" id="6604"/>
    <lineage>
        <taxon>Eukaryota</taxon>
        <taxon>Metazoa</taxon>
        <taxon>Spiralia</taxon>
        <taxon>Lophotrochozoa</taxon>
        <taxon>Mollusca</taxon>
        <taxon>Bivalvia</taxon>
        <taxon>Autobranchia</taxon>
        <taxon>Heteroconchia</taxon>
        <taxon>Euheterodonta</taxon>
        <taxon>Imparidentia</taxon>
        <taxon>Neoheterodontei</taxon>
        <taxon>Myida</taxon>
        <taxon>Myoidea</taxon>
        <taxon>Myidae</taxon>
        <taxon>Mya</taxon>
    </lineage>
</organism>
<evidence type="ECO:0000256" key="1">
    <source>
        <dbReference type="ARBA" id="ARBA00004479"/>
    </source>
</evidence>
<dbReference type="Pfam" id="PF08376">
    <property type="entry name" value="NIT"/>
    <property type="match status" value="1"/>
</dbReference>
<keyword evidence="4" id="KW-0732">Signal</keyword>
<feature type="transmembrane region" description="Helical" evidence="11">
    <location>
        <begin position="519"/>
        <end position="541"/>
    </location>
</feature>
<protein>
    <recommendedName>
        <fullName evidence="2">guanylate cyclase</fullName>
        <ecNumber evidence="2">4.6.1.2</ecNumber>
    </recommendedName>
</protein>
<dbReference type="PANTHER" id="PTHR11920">
    <property type="entry name" value="GUANYLYL CYCLASE"/>
    <property type="match status" value="1"/>
</dbReference>
<feature type="region of interest" description="Disordered" evidence="10">
    <location>
        <begin position="782"/>
        <end position="804"/>
    </location>
</feature>
<reference evidence="13" key="1">
    <citation type="submission" date="2022-11" db="EMBL/GenBank/DDBJ databases">
        <title>Centuries of genome instability and evolution in soft-shell clam transmissible cancer (bioRxiv).</title>
        <authorList>
            <person name="Hart S.F.M."/>
            <person name="Yonemitsu M.A."/>
            <person name="Giersch R.M."/>
            <person name="Beal B.F."/>
            <person name="Arriagada G."/>
            <person name="Davis B.W."/>
            <person name="Ostrander E.A."/>
            <person name="Goff S.P."/>
            <person name="Metzger M.J."/>
        </authorList>
    </citation>
    <scope>NUCLEOTIDE SEQUENCE</scope>
    <source>
        <strain evidence="13">MELC-2E11</strain>
        <tissue evidence="13">Siphon/mantle</tissue>
    </source>
</reference>
<evidence type="ECO:0000256" key="2">
    <source>
        <dbReference type="ARBA" id="ARBA00012202"/>
    </source>
</evidence>
<proteinExistence type="predicted"/>
<gene>
    <name evidence="13" type="ORF">MAR_010730</name>
</gene>
<feature type="domain" description="Guanylate cyclase" evidence="12">
    <location>
        <begin position="599"/>
        <end position="713"/>
    </location>
</feature>
<evidence type="ECO:0000256" key="11">
    <source>
        <dbReference type="SAM" id="Phobius"/>
    </source>
</evidence>
<name>A0ABY7FWB5_MYAAR</name>
<evidence type="ECO:0000256" key="7">
    <source>
        <dbReference type="ARBA" id="ARBA00023136"/>
    </source>
</evidence>
<evidence type="ECO:0000313" key="14">
    <source>
        <dbReference type="Proteomes" id="UP001164746"/>
    </source>
</evidence>
<evidence type="ECO:0000256" key="5">
    <source>
        <dbReference type="ARBA" id="ARBA00022741"/>
    </source>
</evidence>
<evidence type="ECO:0000256" key="4">
    <source>
        <dbReference type="ARBA" id="ARBA00022729"/>
    </source>
</evidence>
<keyword evidence="6 11" id="KW-1133">Transmembrane helix</keyword>
<evidence type="ECO:0000259" key="12">
    <source>
        <dbReference type="PROSITE" id="PS50125"/>
    </source>
</evidence>
<dbReference type="InterPro" id="IPR029787">
    <property type="entry name" value="Nucleotide_cyclase"/>
</dbReference>
<dbReference type="Gene3D" id="6.10.250.780">
    <property type="match status" value="1"/>
</dbReference>
<dbReference type="Pfam" id="PF07701">
    <property type="entry name" value="HNOBA"/>
    <property type="match status" value="1"/>
</dbReference>
<keyword evidence="8" id="KW-0456">Lyase</keyword>
<feature type="transmembrane region" description="Helical" evidence="11">
    <location>
        <begin position="159"/>
        <end position="179"/>
    </location>
</feature>
<dbReference type="SMART" id="SM00044">
    <property type="entry name" value="CYCc"/>
    <property type="match status" value="1"/>
</dbReference>
<dbReference type="InterPro" id="IPR001054">
    <property type="entry name" value="A/G_cyclase"/>
</dbReference>
<evidence type="ECO:0000256" key="8">
    <source>
        <dbReference type="ARBA" id="ARBA00023239"/>
    </source>
</evidence>
<comment type="subcellular location">
    <subcellularLocation>
        <location evidence="1">Membrane</location>
        <topology evidence="1">Single-pass type I membrane protein</topology>
    </subcellularLocation>
</comment>
<dbReference type="InterPro" id="IPR011645">
    <property type="entry name" value="HNOB_dom_associated"/>
</dbReference>
<accession>A0ABY7FWB5</accession>
<keyword evidence="3 11" id="KW-0812">Transmembrane</keyword>
<keyword evidence="5" id="KW-0547">Nucleotide-binding</keyword>
<dbReference type="CDD" id="cd07302">
    <property type="entry name" value="CHD"/>
    <property type="match status" value="1"/>
</dbReference>
<keyword evidence="14" id="KW-1185">Reference proteome</keyword>
<dbReference type="SUPFAM" id="SSF55073">
    <property type="entry name" value="Nucleotide cyclase"/>
    <property type="match status" value="1"/>
</dbReference>
<evidence type="ECO:0000256" key="9">
    <source>
        <dbReference type="ARBA" id="ARBA00023293"/>
    </source>
</evidence>
<dbReference type="EC" id="4.6.1.2" evidence="2"/>
<dbReference type="PROSITE" id="PS50125">
    <property type="entry name" value="GUANYLATE_CYCLASE_2"/>
    <property type="match status" value="1"/>
</dbReference>
<sequence>MPARIRCWEASNMATRYRRFFVLDSSCSRSSRLMLAMVTEHDNLSLFSLPRCLFNCKSSDGHSSEFPVSDAQPSADCTRYSSAVRSKMPKLTFAAFFLLDVNVGLQASISGSTASMTPSQLDAAIMNMLSVNNTGNRCQNACRGDPITTAGQRNQMIKMLAIILIPVLILVGLTGNSFGTTLNNYLYSNSIRSTLLFSLDMAYMIRALQRERDGSALYLSSIRPETKGFLLERYQDTDEAVQTLPYWPSSLSSTRSEFDSSETFLKTLNRHSHGTIKGLSHDCCPYRRYELDTLQVTFHDELMTYSEWIEVSTCILNDNSIFPQVWKAFVAYQELLVASEYLGRERAMGVIFYTLGEFPTREEYLYFVESQDTSNASFAAARQYSQIAKEIYDAKIKDNPEIMQTIKNKRAEIRSRNTGADDNTVGSLDEAKYWFENMTYFQVNMTLDVSPNALLIMNSSNGLKHIWPVITLRSYTTIKNYSAIRFATVQDIIKEAQVSLALTIDGLLEARQKTDLTNIIIICIIFSAVLILCPIIIYAVYSLTVEIQRCSIHIADRTKALSKEKKRTDTLLYQMLPKQVAEQLKQNQEVTTEEFVHATIMFSDIVGFTQISSRSSPLQIVEMLNMIYSCLDDRIEMYDVYKVETIGDAYLVVSGMALCNLRVFNGVPNPNGKLHASEIASLSIDILEHVHRMEIPHIPGTYVKLRIGCHSASKIHLSDTTANILTELGGFVVQEREDFAEKGDHDLMMAFKGIVRTFWLVSKEGFAPLDLDYLAMETDITSKPVPPDSPVNDPKEGADDLTIA</sequence>
<evidence type="ECO:0000256" key="3">
    <source>
        <dbReference type="ARBA" id="ARBA00022692"/>
    </source>
</evidence>
<dbReference type="Proteomes" id="UP001164746">
    <property type="component" value="Chromosome 14"/>
</dbReference>
<keyword evidence="7 11" id="KW-0472">Membrane</keyword>
<evidence type="ECO:0000256" key="6">
    <source>
        <dbReference type="ARBA" id="ARBA00022989"/>
    </source>
</evidence>
<keyword evidence="9" id="KW-0141">cGMP biosynthesis</keyword>
<dbReference type="InterPro" id="IPR013587">
    <property type="entry name" value="Nitrate/nitrite_sensing"/>
</dbReference>
<evidence type="ECO:0000313" key="13">
    <source>
        <dbReference type="EMBL" id="WAR25026.1"/>
    </source>
</evidence>
<dbReference type="Pfam" id="PF00211">
    <property type="entry name" value="Guanylate_cyc"/>
    <property type="match status" value="1"/>
</dbReference>
<dbReference type="InterPro" id="IPR050401">
    <property type="entry name" value="Cyclic_nucleotide_synthase"/>
</dbReference>
<dbReference type="EMBL" id="CP111025">
    <property type="protein sequence ID" value="WAR25026.1"/>
    <property type="molecule type" value="Genomic_DNA"/>
</dbReference>
<dbReference type="PANTHER" id="PTHR11920:SF501">
    <property type="entry name" value="GUANYLATE CYCLASE 32E"/>
    <property type="match status" value="1"/>
</dbReference>
<evidence type="ECO:0000256" key="10">
    <source>
        <dbReference type="SAM" id="MobiDB-lite"/>
    </source>
</evidence>
<dbReference type="Gene3D" id="3.30.70.1230">
    <property type="entry name" value="Nucleotide cyclase"/>
    <property type="match status" value="1"/>
</dbReference>